<keyword evidence="1" id="KW-0812">Transmembrane</keyword>
<protein>
    <recommendedName>
        <fullName evidence="4">Prepilin-type N-terminal cleavage/methylation domain-containing protein</fullName>
    </recommendedName>
</protein>
<dbReference type="EMBL" id="FQUG01000004">
    <property type="protein sequence ID" value="SHE80391.1"/>
    <property type="molecule type" value="Genomic_DNA"/>
</dbReference>
<feature type="transmembrane region" description="Helical" evidence="1">
    <location>
        <begin position="21"/>
        <end position="41"/>
    </location>
</feature>
<keyword evidence="1" id="KW-0472">Membrane</keyword>
<organism evidence="2 3">
    <name type="scientific">Schwartzia succinivorans DSM 10502</name>
    <dbReference type="NCBI Taxonomy" id="1123243"/>
    <lineage>
        <taxon>Bacteria</taxon>
        <taxon>Bacillati</taxon>
        <taxon>Bacillota</taxon>
        <taxon>Negativicutes</taxon>
        <taxon>Selenomonadales</taxon>
        <taxon>Selenomonadaceae</taxon>
        <taxon>Schwartzia</taxon>
    </lineage>
</organism>
<evidence type="ECO:0000256" key="1">
    <source>
        <dbReference type="SAM" id="Phobius"/>
    </source>
</evidence>
<keyword evidence="1" id="KW-1133">Transmembrane helix</keyword>
<reference evidence="2 3" key="1">
    <citation type="submission" date="2016-11" db="EMBL/GenBank/DDBJ databases">
        <authorList>
            <person name="Jaros S."/>
            <person name="Januszkiewicz K."/>
            <person name="Wedrychowicz H."/>
        </authorList>
    </citation>
    <scope>NUCLEOTIDE SEQUENCE [LARGE SCALE GENOMIC DNA]</scope>
    <source>
        <strain evidence="2 3">DSM 10502</strain>
    </source>
</reference>
<evidence type="ECO:0000313" key="3">
    <source>
        <dbReference type="Proteomes" id="UP000184404"/>
    </source>
</evidence>
<name>A0A1M4WGG8_9FIRM</name>
<proteinExistence type="predicted"/>
<evidence type="ECO:0008006" key="4">
    <source>
        <dbReference type="Google" id="ProtNLM"/>
    </source>
</evidence>
<evidence type="ECO:0000313" key="2">
    <source>
        <dbReference type="EMBL" id="SHE80391.1"/>
    </source>
</evidence>
<dbReference type="STRING" id="1123243.SAMN02745190_01226"/>
<keyword evidence="3" id="KW-1185">Reference proteome</keyword>
<dbReference type="Proteomes" id="UP000184404">
    <property type="component" value="Unassembled WGS sequence"/>
</dbReference>
<dbReference type="AlphaFoldDB" id="A0A1M4WGG8"/>
<gene>
    <name evidence="2" type="ORF">SAMN02745190_01226</name>
</gene>
<accession>A0A1M4WGG8</accession>
<sequence>MDKNLHWLRQEKGFSMMELSVSLPLFAVLLLSLTVIFGWGIKSYFFMVSDWALQRDVQFSMKRICNDVMFADRVECDSGRITIYGKTSDNKTTRVNYELTRENFPRIRRNSQPLTGESTLGTIEIEEMDFDAVGAAGLYIHIKGRNRATGHEYELRTVEYMMNNTRGGI</sequence>